<dbReference type="Proteomes" id="UP001140510">
    <property type="component" value="Unassembled WGS sequence"/>
</dbReference>
<keyword evidence="3" id="KW-1185">Reference proteome</keyword>
<dbReference type="EMBL" id="JAPEVA010000008">
    <property type="protein sequence ID" value="KAJ4410528.1"/>
    <property type="molecule type" value="Genomic_DNA"/>
</dbReference>
<feature type="compositionally biased region" description="Polar residues" evidence="1">
    <location>
        <begin position="264"/>
        <end position="281"/>
    </location>
</feature>
<comment type="caution">
    <text evidence="2">The sequence shown here is derived from an EMBL/GenBank/DDBJ whole genome shotgun (WGS) entry which is preliminary data.</text>
</comment>
<feature type="compositionally biased region" description="Low complexity" evidence="1">
    <location>
        <begin position="547"/>
        <end position="568"/>
    </location>
</feature>
<reference evidence="2" key="1">
    <citation type="submission" date="2022-10" db="EMBL/GenBank/DDBJ databases">
        <title>Tapping the CABI collections for fungal endophytes: first genome assemblies for Collariella, Neodidymelliopsis, Ascochyta clinopodiicola, Didymella pomorum, Didymosphaeria variabile, Neocosmospora piperis and Neocucurbitaria cava.</title>
        <authorList>
            <person name="Hill R."/>
        </authorList>
    </citation>
    <scope>NUCLEOTIDE SEQUENCE</scope>
    <source>
        <strain evidence="2">IMI 355091</strain>
    </source>
</reference>
<feature type="compositionally biased region" description="Low complexity" evidence="1">
    <location>
        <begin position="897"/>
        <end position="907"/>
    </location>
</feature>
<feature type="compositionally biased region" description="Basic and acidic residues" evidence="1">
    <location>
        <begin position="885"/>
        <end position="896"/>
    </location>
</feature>
<feature type="compositionally biased region" description="Basic and acidic residues" evidence="1">
    <location>
        <begin position="305"/>
        <end position="316"/>
    </location>
</feature>
<feature type="compositionally biased region" description="Basic residues" evidence="1">
    <location>
        <begin position="1075"/>
        <end position="1092"/>
    </location>
</feature>
<feature type="compositionally biased region" description="Polar residues" evidence="1">
    <location>
        <begin position="60"/>
        <end position="77"/>
    </location>
</feature>
<accession>A0A9W9DAN6</accession>
<evidence type="ECO:0000256" key="1">
    <source>
        <dbReference type="SAM" id="MobiDB-lite"/>
    </source>
</evidence>
<feature type="region of interest" description="Disordered" evidence="1">
    <location>
        <begin position="1"/>
        <end position="122"/>
    </location>
</feature>
<feature type="compositionally biased region" description="Basic and acidic residues" evidence="1">
    <location>
        <begin position="598"/>
        <end position="634"/>
    </location>
</feature>
<feature type="compositionally biased region" description="Polar residues" evidence="1">
    <location>
        <begin position="689"/>
        <end position="705"/>
    </location>
</feature>
<evidence type="ECO:0000313" key="3">
    <source>
        <dbReference type="Proteomes" id="UP001140510"/>
    </source>
</evidence>
<feature type="region of interest" description="Disordered" evidence="1">
    <location>
        <begin position="364"/>
        <end position="400"/>
    </location>
</feature>
<feature type="compositionally biased region" description="Basic and acidic residues" evidence="1">
    <location>
        <begin position="731"/>
        <end position="740"/>
    </location>
</feature>
<protein>
    <recommendedName>
        <fullName evidence="4">RRM domain-containing protein</fullName>
    </recommendedName>
</protein>
<feature type="region of interest" description="Disordered" evidence="1">
    <location>
        <begin position="1051"/>
        <end position="1118"/>
    </location>
</feature>
<gene>
    <name evidence="2" type="ORF">N0V91_002015</name>
</gene>
<dbReference type="OrthoDB" id="3800936at2759"/>
<feature type="compositionally biased region" description="Basic and acidic residues" evidence="1">
    <location>
        <begin position="645"/>
        <end position="663"/>
    </location>
</feature>
<feature type="region of interest" description="Disordered" evidence="1">
    <location>
        <begin position="885"/>
        <end position="914"/>
    </location>
</feature>
<sequence>MQDPPLTIPMGDMTNMQYAGPPGMPVQNMDPRRRPSQHYSNGNALYDPYEDTNPAFRNAGYSNGNKYNRSSMHNNNGRPRKPSLPGSRPYHGQYPNARQQVGGHYNSGPKSHMDNDPSITQDPEYGCDVNWIGRSNKIVNELFMKDLPENTQPAELEELFQARLGVKLTSVNIRFSPQAPYLKHAFVGFPSCAVTKQALAIPDPTIHGFSVSITVPKRFFQKTVDVQSRDTVEAGPSAYSRFTSNPNNREGRNRAPSIREGSDVTPSTTATREKTSYSPQDARSDLPKKKNKQTQQAQVTAGSPEARKVKPQEKRPGSPMMEEPVASAANVQTDNLNNNAKVEGLASAPTTIEPIVFMVSEETDQPQVNEKTVSPPTVEKEMDAKPAGTEAVVSEPDSIGLIPKTAPSKVLPAVPAPSIEPTVDPAMTSLPQPPMTTIGTKVPTTASTPPEVQDPTSDDELKNEASFHSAAESKSELEVKGAHNAISGVANHGTDVRFPEASTAESVSTPAPPAPTTHPTQEADNAPTEDVAVTTDTENSHSKQDSKTTTMSSATSEAAEVQAATQQETKTRETMTFVVGQTKERGPQQPEALFPSRKQMDKLAKKEREKQRKAAKRAEGQRKLAKNGKGEDKTASSQAPPADGSVEKAKSASDKTAAPKDETQSAGNVQSLDTTATSPTTTPDAEEISASTKESTATDISQKTADNVHGTSGKGKSKKVVTPAAEELASTEDKNKDHGKQINGTSVTSETGSMTNKEAKVNPEEIVQEMSIKKTAQESARGTDAQSSKQASGGQVSGPAGTGEESPIASAKKKKNKKKQKSTEGETSKQPLAWPKFDFRLKSPNPSWMGPIDMQNDVHNYGKIMDDVCGGPEDSDFSWSDLRTMEDVMNSDKDKAPAGPASGSGPSQNAHTDEAQRIFNALFPKLKKLRPNKALETYARLSEMSTLEEMAKFAALVAKVDAATRPSQRFKDAPDDEFGEYFQSIIAAPAGTSARELVASSNREELVNRGVAALHAQIGKQSSNLLNLLSLTPTAIKGDEVESEDVVLAANGKQHAERSTGQDPSDSITPDAQPPKKKKKANKQNNKKMKKKYGADNGEPSQSGDAVATTAIASTPPKVSLNFVDPSDQVARQLDHVNAVIDLNQNGAAASGSVSLHRGAATPTEEPTLKRAVEAYLREAHPERKSKGRKALQQDLQ</sequence>
<feature type="compositionally biased region" description="Polar residues" evidence="1">
    <location>
        <begin position="1061"/>
        <end position="1070"/>
    </location>
</feature>
<feature type="compositionally biased region" description="Polar residues" evidence="1">
    <location>
        <begin position="435"/>
        <end position="450"/>
    </location>
</feature>
<feature type="region of interest" description="Disordered" evidence="1">
    <location>
        <begin position="422"/>
        <end position="851"/>
    </location>
</feature>
<feature type="compositionally biased region" description="Basic and acidic residues" evidence="1">
    <location>
        <begin position="459"/>
        <end position="481"/>
    </location>
</feature>
<evidence type="ECO:0008006" key="4">
    <source>
        <dbReference type="Google" id="ProtNLM"/>
    </source>
</evidence>
<feature type="region of interest" description="Disordered" evidence="1">
    <location>
        <begin position="231"/>
        <end position="323"/>
    </location>
</feature>
<organism evidence="2 3">
    <name type="scientific">Didymella pomorum</name>
    <dbReference type="NCBI Taxonomy" id="749634"/>
    <lineage>
        <taxon>Eukaryota</taxon>
        <taxon>Fungi</taxon>
        <taxon>Dikarya</taxon>
        <taxon>Ascomycota</taxon>
        <taxon>Pezizomycotina</taxon>
        <taxon>Dothideomycetes</taxon>
        <taxon>Pleosporomycetidae</taxon>
        <taxon>Pleosporales</taxon>
        <taxon>Pleosporineae</taxon>
        <taxon>Didymellaceae</taxon>
        <taxon>Didymella</taxon>
    </lineage>
</organism>
<proteinExistence type="predicted"/>
<feature type="compositionally biased region" description="Low complexity" evidence="1">
    <location>
        <begin position="500"/>
        <end position="509"/>
    </location>
</feature>
<evidence type="ECO:0000313" key="2">
    <source>
        <dbReference type="EMBL" id="KAJ4410528.1"/>
    </source>
</evidence>
<feature type="region of interest" description="Disordered" evidence="1">
    <location>
        <begin position="1178"/>
        <end position="1197"/>
    </location>
</feature>
<dbReference type="SUPFAM" id="SSF54928">
    <property type="entry name" value="RNA-binding domain, RBD"/>
    <property type="match status" value="1"/>
</dbReference>
<feature type="compositionally biased region" description="Polar residues" evidence="1">
    <location>
        <begin position="742"/>
        <end position="756"/>
    </location>
</feature>
<dbReference type="InterPro" id="IPR035979">
    <property type="entry name" value="RBD_domain_sf"/>
</dbReference>
<feature type="compositionally biased region" description="Low complexity" evidence="1">
    <location>
        <begin position="671"/>
        <end position="683"/>
    </location>
</feature>
<feature type="compositionally biased region" description="Polar residues" evidence="1">
    <location>
        <begin position="365"/>
        <end position="375"/>
    </location>
</feature>
<dbReference type="AlphaFoldDB" id="A0A9W9DAN6"/>
<feature type="compositionally biased region" description="Basic residues" evidence="1">
    <location>
        <begin position="811"/>
        <end position="820"/>
    </location>
</feature>
<feature type="compositionally biased region" description="Polar residues" evidence="1">
    <location>
        <begin position="777"/>
        <end position="794"/>
    </location>
</feature>
<name>A0A9W9DAN6_9PLEO</name>
<dbReference type="GO" id="GO:0003676">
    <property type="term" value="F:nucleic acid binding"/>
    <property type="evidence" value="ECO:0007669"/>
    <property type="project" value="InterPro"/>
</dbReference>